<evidence type="ECO:0000256" key="2">
    <source>
        <dbReference type="SAM" id="SignalP"/>
    </source>
</evidence>
<accession>A0A835HDY5</accession>
<dbReference type="OrthoDB" id="430315at2759"/>
<feature type="disulfide bond" evidence="1">
    <location>
        <begin position="161"/>
        <end position="224"/>
    </location>
</feature>
<proteinExistence type="predicted"/>
<evidence type="ECO:0008006" key="5">
    <source>
        <dbReference type="Google" id="ProtNLM"/>
    </source>
</evidence>
<dbReference type="PIRSF" id="PIRSF002703">
    <property type="entry name" value="Thaumatin"/>
    <property type="match status" value="1"/>
</dbReference>
<keyword evidence="4" id="KW-1185">Reference proteome</keyword>
<dbReference type="CDD" id="cd09218">
    <property type="entry name" value="TLP-PA"/>
    <property type="match status" value="1"/>
</dbReference>
<dbReference type="PROSITE" id="PS51367">
    <property type="entry name" value="THAUMATIN_2"/>
    <property type="match status" value="1"/>
</dbReference>
<dbReference type="PANTHER" id="PTHR31048">
    <property type="entry name" value="OS03G0233200 PROTEIN"/>
    <property type="match status" value="1"/>
</dbReference>
<feature type="disulfide bond" evidence="1">
    <location>
        <begin position="38"/>
        <end position="252"/>
    </location>
</feature>
<feature type="signal peptide" evidence="2">
    <location>
        <begin position="1"/>
        <end position="25"/>
    </location>
</feature>
<dbReference type="InterPro" id="IPR001938">
    <property type="entry name" value="Thaumatin"/>
</dbReference>
<comment type="caution">
    <text evidence="3">The sequence shown here is derived from an EMBL/GenBank/DDBJ whole genome shotgun (WGS) entry which is preliminary data.</text>
</comment>
<dbReference type="Pfam" id="PF00314">
    <property type="entry name" value="Thaumatin"/>
    <property type="match status" value="1"/>
</dbReference>
<dbReference type="SUPFAM" id="SSF49870">
    <property type="entry name" value="Osmotin, thaumatin-like protein"/>
    <property type="match status" value="1"/>
</dbReference>
<keyword evidence="2" id="KW-0732">Signal</keyword>
<name>A0A835HDY5_9MAGN</name>
<protein>
    <recommendedName>
        <fullName evidence="5">Thaumatin-like protein</fullName>
    </recommendedName>
</protein>
<feature type="disulfide bond" evidence="1">
    <location>
        <begin position="87"/>
        <end position="96"/>
    </location>
</feature>
<sequence length="253" mass="27017">MASSSSPFSVSFILISFLCILHTQATNPGMIFTLVNNCPFTVWPAIQSNAGHDVLEKGGFALNSLTHKTFPAPAHHWSGRMWARTGCTHTNGRFTCATGDCGGRIECNGAGGATPATLAQFSIHHGQNDQSSYAVSLVDGYNVPMTVTPHEGKGVCPVVGCRADLIATCPSTLQHRVPAAHGPVVACKSACEAFSTDEFCCRGHFNSPNTCKPSSYSQFFKHACPATFTFAHDSPSLTHECSSPHELKIIFCH</sequence>
<feature type="chain" id="PRO_5032419160" description="Thaumatin-like protein" evidence="2">
    <location>
        <begin position="26"/>
        <end position="253"/>
    </location>
</feature>
<feature type="disulfide bond" evidence="1">
    <location>
        <begin position="101"/>
        <end position="107"/>
    </location>
</feature>
<dbReference type="FunFam" id="2.60.110.10:FF:000006">
    <property type="entry name" value="Osmotin-like protein"/>
    <property type="match status" value="1"/>
</dbReference>
<dbReference type="SMART" id="SM00205">
    <property type="entry name" value="THN"/>
    <property type="match status" value="1"/>
</dbReference>
<dbReference type="Proteomes" id="UP000631114">
    <property type="component" value="Unassembled WGS sequence"/>
</dbReference>
<dbReference type="AlphaFoldDB" id="A0A835HDY5"/>
<feature type="disulfide bond" evidence="1">
    <location>
        <begin position="191"/>
        <end position="200"/>
    </location>
</feature>
<organism evidence="3 4">
    <name type="scientific">Coptis chinensis</name>
    <dbReference type="NCBI Taxonomy" id="261450"/>
    <lineage>
        <taxon>Eukaryota</taxon>
        <taxon>Viridiplantae</taxon>
        <taxon>Streptophyta</taxon>
        <taxon>Embryophyta</taxon>
        <taxon>Tracheophyta</taxon>
        <taxon>Spermatophyta</taxon>
        <taxon>Magnoliopsida</taxon>
        <taxon>Ranunculales</taxon>
        <taxon>Ranunculaceae</taxon>
        <taxon>Coptidoideae</taxon>
        <taxon>Coptis</taxon>
    </lineage>
</organism>
<evidence type="ECO:0000313" key="3">
    <source>
        <dbReference type="EMBL" id="KAF9597554.1"/>
    </source>
</evidence>
<dbReference type="PROSITE" id="PS00316">
    <property type="entry name" value="THAUMATIN_1"/>
    <property type="match status" value="1"/>
</dbReference>
<dbReference type="EMBL" id="JADFTS010000007">
    <property type="protein sequence ID" value="KAF9597554.1"/>
    <property type="molecule type" value="Genomic_DNA"/>
</dbReference>
<gene>
    <name evidence="3" type="ORF">IFM89_019568</name>
</gene>
<dbReference type="InterPro" id="IPR037176">
    <property type="entry name" value="Osmotin/thaumatin-like_sf"/>
</dbReference>
<dbReference type="Gene3D" id="2.60.110.10">
    <property type="entry name" value="Thaumatin"/>
    <property type="match status" value="1"/>
</dbReference>
<keyword evidence="1" id="KW-1015">Disulfide bond</keyword>
<feature type="disulfide bond" evidence="1">
    <location>
        <begin position="201"/>
        <end position="211"/>
    </location>
</feature>
<dbReference type="InterPro" id="IPR017949">
    <property type="entry name" value="Thaumatin_CS"/>
</dbReference>
<dbReference type="PRINTS" id="PR00347">
    <property type="entry name" value="THAUMATIN"/>
</dbReference>
<feature type="disulfide bond" evidence="1">
    <location>
        <begin position="156"/>
        <end position="241"/>
    </location>
</feature>
<evidence type="ECO:0000313" key="4">
    <source>
        <dbReference type="Proteomes" id="UP000631114"/>
    </source>
</evidence>
<reference evidence="3 4" key="1">
    <citation type="submission" date="2020-10" db="EMBL/GenBank/DDBJ databases">
        <title>The Coptis chinensis genome and diversification of protoberbering-type alkaloids.</title>
        <authorList>
            <person name="Wang B."/>
            <person name="Shu S."/>
            <person name="Song C."/>
            <person name="Liu Y."/>
        </authorList>
    </citation>
    <scope>NUCLEOTIDE SEQUENCE [LARGE SCALE GENOMIC DNA]</scope>
    <source>
        <strain evidence="3">HL-2020</strain>
        <tissue evidence="3">Leaf</tissue>
    </source>
</reference>
<feature type="disulfide bond" evidence="1">
    <location>
        <begin position="169"/>
        <end position="187"/>
    </location>
</feature>
<evidence type="ECO:0000256" key="1">
    <source>
        <dbReference type="PIRSR" id="PIRSR002703-1"/>
    </source>
</evidence>